<comment type="caution">
    <text evidence="1">The sequence shown here is derived from an EMBL/GenBank/DDBJ whole genome shotgun (WGS) entry which is preliminary data.</text>
</comment>
<evidence type="ECO:0000313" key="1">
    <source>
        <dbReference type="EMBL" id="RAW51812.1"/>
    </source>
</evidence>
<proteinExistence type="predicted"/>
<protein>
    <submittedName>
        <fullName evidence="1">Uncharacterized protein</fullName>
    </submittedName>
</protein>
<reference evidence="1 2" key="1">
    <citation type="submission" date="2018-02" db="EMBL/GenBank/DDBJ databases">
        <title>Complete genome sequencing of Faecalibacterium prausnitzii strains isolated from the human gut.</title>
        <authorList>
            <person name="Fitzgerald B.C."/>
            <person name="Shkoporov A.N."/>
            <person name="Ross P.R."/>
            <person name="Hill C."/>
        </authorList>
    </citation>
    <scope>NUCLEOTIDE SEQUENCE [LARGE SCALE GENOMIC DNA]</scope>
    <source>
        <strain evidence="1 2">APC942/32-1</strain>
    </source>
</reference>
<organism evidence="1 2">
    <name type="scientific">Faecalibacterium prausnitzii</name>
    <dbReference type="NCBI Taxonomy" id="853"/>
    <lineage>
        <taxon>Bacteria</taxon>
        <taxon>Bacillati</taxon>
        <taxon>Bacillota</taxon>
        <taxon>Clostridia</taxon>
        <taxon>Eubacteriales</taxon>
        <taxon>Oscillospiraceae</taxon>
        <taxon>Faecalibacterium</taxon>
    </lineage>
</organism>
<accession>A0A173X0L2</accession>
<gene>
    <name evidence="1" type="ORF">C4N26_13125</name>
</gene>
<evidence type="ECO:0000313" key="2">
    <source>
        <dbReference type="Proteomes" id="UP000251144"/>
    </source>
</evidence>
<name>A0A173X0L2_9FIRM</name>
<sequence length="128" mass="14504">MKRREKKLSVMDWVLVGLLDTLAGVVAGGLMAIWQLPSAYRWRGYWAIGGEWLLVIIAIIMAVRLTHAFQMFMIFGGKKHGKMRSVSQGHYRSGGNRSGVRRKVLRQGVRQEAEIARKTSQGKDRYTA</sequence>
<dbReference type="Proteomes" id="UP000251144">
    <property type="component" value="Unassembled WGS sequence"/>
</dbReference>
<dbReference type="AlphaFoldDB" id="A0A173X0L2"/>
<dbReference type="EMBL" id="PRLB01000016">
    <property type="protein sequence ID" value="RAW51812.1"/>
    <property type="molecule type" value="Genomic_DNA"/>
</dbReference>
<dbReference type="OrthoDB" id="1855151at2"/>